<dbReference type="GO" id="GO:0008137">
    <property type="term" value="F:NADH dehydrogenase (ubiquinone) activity"/>
    <property type="evidence" value="ECO:0007669"/>
    <property type="project" value="UniProtKB-EC"/>
</dbReference>
<keyword evidence="6" id="KW-0813">Transport</keyword>
<evidence type="ECO:0000256" key="2">
    <source>
        <dbReference type="ARBA" id="ARBA00004448"/>
    </source>
</evidence>
<organism evidence="21">
    <name type="scientific">Chudania hellerina</name>
    <dbReference type="NCBI Taxonomy" id="2840403"/>
    <lineage>
        <taxon>Eukaryota</taxon>
        <taxon>Metazoa</taxon>
        <taxon>Ecdysozoa</taxon>
        <taxon>Arthropoda</taxon>
        <taxon>Hexapoda</taxon>
        <taxon>Insecta</taxon>
        <taxon>Pterygota</taxon>
        <taxon>Neoptera</taxon>
        <taxon>Paraneoptera</taxon>
        <taxon>Hemiptera</taxon>
        <taxon>Auchenorrhyncha</taxon>
        <taxon>Membracoidea</taxon>
        <taxon>Cicadellidae</taxon>
        <taxon>Evacanthinae</taxon>
        <taxon>Nirvanini</taxon>
        <taxon>Chudania</taxon>
    </lineage>
</organism>
<keyword evidence="11" id="KW-0249">Electron transport</keyword>
<dbReference type="GO" id="GO:0005743">
    <property type="term" value="C:mitochondrial inner membrane"/>
    <property type="evidence" value="ECO:0007669"/>
    <property type="project" value="UniProtKB-SubCell"/>
</dbReference>
<evidence type="ECO:0000256" key="16">
    <source>
        <dbReference type="ARBA" id="ARBA00023136"/>
    </source>
</evidence>
<accession>A0A8E8L8D9</accession>
<dbReference type="PANTHER" id="PTHR46552">
    <property type="entry name" value="NADH-UBIQUINONE OXIDOREDUCTASE CHAIN 2"/>
    <property type="match status" value="1"/>
</dbReference>
<evidence type="ECO:0000256" key="7">
    <source>
        <dbReference type="ARBA" id="ARBA00022660"/>
    </source>
</evidence>
<evidence type="ECO:0000256" key="19">
    <source>
        <dbReference type="SAM" id="Phobius"/>
    </source>
</evidence>
<gene>
    <name evidence="21" type="primary">ND2</name>
</gene>
<dbReference type="Pfam" id="PF00361">
    <property type="entry name" value="Proton_antipo_M"/>
    <property type="match status" value="1"/>
</dbReference>
<dbReference type="InterPro" id="IPR050175">
    <property type="entry name" value="Complex_I_Subunit_2"/>
</dbReference>
<keyword evidence="13" id="KW-0520">NAD</keyword>
<evidence type="ECO:0000256" key="6">
    <source>
        <dbReference type="ARBA" id="ARBA00022448"/>
    </source>
</evidence>
<keyword evidence="7" id="KW-0679">Respiratory chain</keyword>
<reference evidence="21" key="1">
    <citation type="journal article" date="2021" name="Genomics">
        <title>Comparative analysis of mitochondrial genomes of Nirvanini and Evacanthini (Hemiptera: Cicadellidae) reveals an explicit evolutionary relationship.</title>
        <authorList>
            <person name="Du Y."/>
            <person name="Liang Z."/>
            <person name="Dietrich C.H."/>
            <person name="Dai W."/>
        </authorList>
    </citation>
    <scope>NUCLEOTIDE SEQUENCE</scope>
</reference>
<evidence type="ECO:0000256" key="15">
    <source>
        <dbReference type="ARBA" id="ARBA00023128"/>
    </source>
</evidence>
<evidence type="ECO:0000256" key="1">
    <source>
        <dbReference type="ARBA" id="ARBA00003257"/>
    </source>
</evidence>
<feature type="transmembrane region" description="Helical" evidence="19">
    <location>
        <begin position="7"/>
        <end position="23"/>
    </location>
</feature>
<protein>
    <recommendedName>
        <fullName evidence="5">NADH-ubiquinone oxidoreductase chain 2</fullName>
        <ecNumber evidence="4">7.1.1.2</ecNumber>
    </recommendedName>
    <alternativeName>
        <fullName evidence="17">NADH dehydrogenase subunit 2</fullName>
    </alternativeName>
</protein>
<evidence type="ECO:0000256" key="12">
    <source>
        <dbReference type="ARBA" id="ARBA00022989"/>
    </source>
</evidence>
<dbReference type="PANTHER" id="PTHR46552:SF1">
    <property type="entry name" value="NADH-UBIQUINONE OXIDOREDUCTASE CHAIN 2"/>
    <property type="match status" value="1"/>
</dbReference>
<keyword evidence="12 19" id="KW-1133">Transmembrane helix</keyword>
<keyword evidence="14" id="KW-0830">Ubiquinone</keyword>
<keyword evidence="8 19" id="KW-0812">Transmembrane</keyword>
<dbReference type="EMBL" id="MN227164">
    <property type="protein sequence ID" value="QWC53762.1"/>
    <property type="molecule type" value="Genomic_DNA"/>
</dbReference>
<feature type="transmembrane region" description="Helical" evidence="19">
    <location>
        <begin position="185"/>
        <end position="204"/>
    </location>
</feature>
<comment type="catalytic activity">
    <reaction evidence="18">
        <text>a ubiquinone + NADH + 5 H(+)(in) = a ubiquinol + NAD(+) + 4 H(+)(out)</text>
        <dbReference type="Rhea" id="RHEA:29091"/>
        <dbReference type="Rhea" id="RHEA-COMP:9565"/>
        <dbReference type="Rhea" id="RHEA-COMP:9566"/>
        <dbReference type="ChEBI" id="CHEBI:15378"/>
        <dbReference type="ChEBI" id="CHEBI:16389"/>
        <dbReference type="ChEBI" id="CHEBI:17976"/>
        <dbReference type="ChEBI" id="CHEBI:57540"/>
        <dbReference type="ChEBI" id="CHEBI:57945"/>
        <dbReference type="EC" id="7.1.1.2"/>
    </reaction>
</comment>
<dbReference type="InterPro" id="IPR001750">
    <property type="entry name" value="ND/Mrp_TM"/>
</dbReference>
<evidence type="ECO:0000256" key="13">
    <source>
        <dbReference type="ARBA" id="ARBA00023027"/>
    </source>
</evidence>
<feature type="transmembrane region" description="Helical" evidence="19">
    <location>
        <begin position="297"/>
        <end position="319"/>
    </location>
</feature>
<comment type="similarity">
    <text evidence="3">Belongs to the complex I subunit 2 family.</text>
</comment>
<sequence length="323" mass="37679">MKINSTLILLMTTMTVGVLVSLSSNSFMMMWIGLEISMISFVPFMTLKGLIGSESSMKYFIVQSVSSSIFMLGIMIKIMYNMNFELMISISLLIKIGMAPFHSWVLTVIEGLNYFLVFILISTMKIVPLFILSMLNFNLNLVISLSLIIGSVMGLNQISIRKLMGYSSIFNMGFLVSVIKLNSLWIMFFIIYSIMVMIILYIFYKINFNYLNQIMINEFDFKTKTSMWMCLLSMGGMPPLMGFLNKIMIFEYMFIIKNFMILFFMMTSSLMVMFYYTRISLLSLMNFSLMMKWNLNYMNSLSYFFMLSNLMLFMFFLMMKSLT</sequence>
<proteinExistence type="inferred from homology"/>
<comment type="function">
    <text evidence="1">Core subunit of the mitochondrial membrane respiratory chain NADH dehydrogenase (Complex I) that is believed to belong to the minimal assembly required for catalysis. Complex I functions in the transfer of electrons from NADH to the respiratory chain. The immediate electron acceptor for the enzyme is believed to be ubiquinone.</text>
</comment>
<evidence type="ECO:0000313" key="21">
    <source>
        <dbReference type="EMBL" id="QWC53762.1"/>
    </source>
</evidence>
<keyword evidence="10" id="KW-1278">Translocase</keyword>
<comment type="subcellular location">
    <subcellularLocation>
        <location evidence="2">Mitochondrion inner membrane</location>
        <topology evidence="2">Multi-pass membrane protein</topology>
    </subcellularLocation>
</comment>
<feature type="transmembrane region" description="Helical" evidence="19">
    <location>
        <begin position="86"/>
        <end position="105"/>
    </location>
</feature>
<keyword evidence="9" id="KW-0999">Mitochondrion inner membrane</keyword>
<name>A0A8E8L8D9_9HEMI</name>
<evidence type="ECO:0000256" key="4">
    <source>
        <dbReference type="ARBA" id="ARBA00012944"/>
    </source>
</evidence>
<evidence type="ECO:0000256" key="9">
    <source>
        <dbReference type="ARBA" id="ARBA00022792"/>
    </source>
</evidence>
<evidence type="ECO:0000256" key="18">
    <source>
        <dbReference type="ARBA" id="ARBA00049551"/>
    </source>
</evidence>
<evidence type="ECO:0000256" key="11">
    <source>
        <dbReference type="ARBA" id="ARBA00022982"/>
    </source>
</evidence>
<feature type="domain" description="NADH:quinone oxidoreductase/Mrp antiporter transmembrane" evidence="20">
    <location>
        <begin position="82"/>
        <end position="270"/>
    </location>
</feature>
<evidence type="ECO:0000256" key="17">
    <source>
        <dbReference type="ARBA" id="ARBA00031028"/>
    </source>
</evidence>
<feature type="transmembrane region" description="Helical" evidence="19">
    <location>
        <begin position="29"/>
        <end position="47"/>
    </location>
</feature>
<evidence type="ECO:0000256" key="8">
    <source>
        <dbReference type="ARBA" id="ARBA00022692"/>
    </source>
</evidence>
<dbReference type="EC" id="7.1.1.2" evidence="4"/>
<evidence type="ECO:0000256" key="14">
    <source>
        <dbReference type="ARBA" id="ARBA00023075"/>
    </source>
</evidence>
<feature type="transmembrane region" description="Helical" evidence="19">
    <location>
        <begin position="112"/>
        <end position="131"/>
    </location>
</feature>
<dbReference type="AlphaFoldDB" id="A0A8E8L8D9"/>
<feature type="transmembrane region" description="Helical" evidence="19">
    <location>
        <begin position="225"/>
        <end position="243"/>
    </location>
</feature>
<evidence type="ECO:0000259" key="20">
    <source>
        <dbReference type="Pfam" id="PF00361"/>
    </source>
</evidence>
<evidence type="ECO:0000256" key="5">
    <source>
        <dbReference type="ARBA" id="ARBA00021008"/>
    </source>
</evidence>
<feature type="transmembrane region" description="Helical" evidence="19">
    <location>
        <begin position="59"/>
        <end position="80"/>
    </location>
</feature>
<geneLocation type="mitochondrion" evidence="21"/>
<evidence type="ECO:0000256" key="3">
    <source>
        <dbReference type="ARBA" id="ARBA00007012"/>
    </source>
</evidence>
<keyword evidence="16 19" id="KW-0472">Membrane</keyword>
<keyword evidence="15 21" id="KW-0496">Mitochondrion</keyword>
<feature type="transmembrane region" description="Helical" evidence="19">
    <location>
        <begin position="137"/>
        <end position="156"/>
    </location>
</feature>
<evidence type="ECO:0000256" key="10">
    <source>
        <dbReference type="ARBA" id="ARBA00022967"/>
    </source>
</evidence>
<dbReference type="GO" id="GO:0006120">
    <property type="term" value="P:mitochondrial electron transport, NADH to ubiquinone"/>
    <property type="evidence" value="ECO:0007669"/>
    <property type="project" value="TreeGrafter"/>
</dbReference>
<feature type="transmembrane region" description="Helical" evidence="19">
    <location>
        <begin position="255"/>
        <end position="276"/>
    </location>
</feature>